<feature type="domain" description="AMP-dependent synthetase/ligase" evidence="1">
    <location>
        <begin position="132"/>
        <end position="285"/>
    </location>
</feature>
<reference evidence="2 3" key="1">
    <citation type="submission" date="2016-01" db="EMBL/GenBank/DDBJ databases">
        <title>Draft genome of the antarctic isolate Shewanella frigidimarina Ag06-30.</title>
        <authorList>
            <person name="Parmeciano Di Noto G."/>
            <person name="Vazquez S."/>
            <person name="Mac Cormack W."/>
            <person name="Iriarte A."/>
            <person name="Quiroga C."/>
        </authorList>
    </citation>
    <scope>NUCLEOTIDE SEQUENCE [LARGE SCALE GENOMIC DNA]</scope>
    <source>
        <strain evidence="2 3">Ag06-30</strain>
    </source>
</reference>
<dbReference type="InterPro" id="IPR000873">
    <property type="entry name" value="AMP-dep_synth/lig_dom"/>
</dbReference>
<dbReference type="Pfam" id="PF00501">
    <property type="entry name" value="AMP-binding"/>
    <property type="match status" value="1"/>
</dbReference>
<dbReference type="PANTHER" id="PTHR45398">
    <property type="match status" value="1"/>
</dbReference>
<dbReference type="Proteomes" id="UP000055702">
    <property type="component" value="Unassembled WGS sequence"/>
</dbReference>
<evidence type="ECO:0000313" key="2">
    <source>
        <dbReference type="EMBL" id="KVX01926.1"/>
    </source>
</evidence>
<gene>
    <name evidence="2" type="ORF">AWJ07_04955</name>
</gene>
<dbReference type="InterPro" id="IPR045851">
    <property type="entry name" value="AMP-bd_C_sf"/>
</dbReference>
<proteinExistence type="predicted"/>
<dbReference type="EMBL" id="LRDC01000018">
    <property type="protein sequence ID" value="KVX01926.1"/>
    <property type="molecule type" value="Genomic_DNA"/>
</dbReference>
<dbReference type="InterPro" id="IPR020845">
    <property type="entry name" value="AMP-binding_CS"/>
</dbReference>
<dbReference type="InterPro" id="IPR042099">
    <property type="entry name" value="ANL_N_sf"/>
</dbReference>
<evidence type="ECO:0000313" key="3">
    <source>
        <dbReference type="Proteomes" id="UP000055702"/>
    </source>
</evidence>
<evidence type="ECO:0000259" key="1">
    <source>
        <dbReference type="Pfam" id="PF00501"/>
    </source>
</evidence>
<dbReference type="PANTHER" id="PTHR45398:SF1">
    <property type="entry name" value="ENZYME, PUTATIVE (JCVI)-RELATED"/>
    <property type="match status" value="1"/>
</dbReference>
<sequence>MNKLLLNWLSTGPATQQLISFDHHDIMTGSLFCAQVAHLHAQLIQSDAQRWLLAAKHSDLFAAGLCAALLAGKQVILPANTQRGTLSELNHEFDAIIADTPLCEVREYIALKKELSLPAATWPKTKLLGELVLFTSGSSGQPKAIKKTLQQLDAEVSILEQTFAEHLPHCSVVSTVSHQHIYGLLFKILWPLAASRAFLSEQIDFPETLSYYLAIMPNLCLISSPAQLTRLPDALENQKQQRIPSLIFSSGGPLNFDAAQAVKQCFNQLPIEIFGSTETGGIGYRRQQQPIQSWQAFTQVNVDMDPQDGALMLQSVYLENPTQWLKCDDKIELLDDGQFRLLHRLDRIVKIEEKRLSLAQVEHLLQTHPFVSEAAVTVLEQPRTMLGAAVCLSELGQQTLKAEGKLAVNNALKNHLLSQFERITLPRRWRYPAHLPLNSQGKRTQSEIIALFSHD</sequence>
<name>A0A106C0F7_SHEFR</name>
<dbReference type="RefSeq" id="WP_059745811.1">
    <property type="nucleotide sequence ID" value="NZ_LRDC01000018.1"/>
</dbReference>
<organism evidence="2">
    <name type="scientific">Shewanella frigidimarina</name>
    <dbReference type="NCBI Taxonomy" id="56812"/>
    <lineage>
        <taxon>Bacteria</taxon>
        <taxon>Pseudomonadati</taxon>
        <taxon>Pseudomonadota</taxon>
        <taxon>Gammaproteobacteria</taxon>
        <taxon>Alteromonadales</taxon>
        <taxon>Shewanellaceae</taxon>
        <taxon>Shewanella</taxon>
    </lineage>
</organism>
<dbReference type="SUPFAM" id="SSF56801">
    <property type="entry name" value="Acetyl-CoA synthetase-like"/>
    <property type="match status" value="1"/>
</dbReference>
<accession>A0A106C0F7</accession>
<dbReference type="PROSITE" id="PS00455">
    <property type="entry name" value="AMP_BINDING"/>
    <property type="match status" value="1"/>
</dbReference>
<dbReference type="AlphaFoldDB" id="A0A106C0F7"/>
<comment type="caution">
    <text evidence="2">The sequence shown here is derived from an EMBL/GenBank/DDBJ whole genome shotgun (WGS) entry which is preliminary data.</text>
</comment>
<dbReference type="Gene3D" id="3.40.50.12780">
    <property type="entry name" value="N-terminal domain of ligase-like"/>
    <property type="match status" value="1"/>
</dbReference>
<protein>
    <submittedName>
        <fullName evidence="2">Aconitate hydratase</fullName>
    </submittedName>
</protein>
<dbReference type="Gene3D" id="3.30.300.30">
    <property type="match status" value="1"/>
</dbReference>